<dbReference type="InterPro" id="IPR009014">
    <property type="entry name" value="Transketo_C/PFOR_II"/>
</dbReference>
<dbReference type="Pfam" id="PF02780">
    <property type="entry name" value="Transketolase_C"/>
    <property type="match status" value="1"/>
</dbReference>
<feature type="binding site" evidence="10">
    <location>
        <position position="368"/>
    </location>
    <ligand>
        <name>thiamine diphosphate</name>
        <dbReference type="ChEBI" id="CHEBI:58937"/>
    </ligand>
</feature>
<dbReference type="Gene3D" id="3.40.50.970">
    <property type="match status" value="2"/>
</dbReference>
<dbReference type="EMBL" id="FQZG01000061">
    <property type="protein sequence ID" value="SHJ60105.1"/>
    <property type="molecule type" value="Genomic_DNA"/>
</dbReference>
<dbReference type="InterPro" id="IPR005477">
    <property type="entry name" value="Dxylulose-5-P_synthase"/>
</dbReference>
<feature type="binding site" evidence="10">
    <location>
        <position position="175"/>
    </location>
    <ligand>
        <name>Mg(2+)</name>
        <dbReference type="ChEBI" id="CHEBI:18420"/>
    </ligand>
</feature>
<dbReference type="STRING" id="1123357.SAMN02745244_02858"/>
<comment type="function">
    <text evidence="10">Catalyzes the acyloin condensation reaction between C atoms 2 and 3 of pyruvate and glyceraldehyde 3-phosphate to yield 1-deoxy-D-xylulose-5-phosphate (DXP).</text>
</comment>
<feature type="binding site" evidence="10">
    <location>
        <position position="145"/>
    </location>
    <ligand>
        <name>Mg(2+)</name>
        <dbReference type="ChEBI" id="CHEBI:18420"/>
    </ligand>
</feature>
<dbReference type="InterPro" id="IPR029061">
    <property type="entry name" value="THDP-binding"/>
</dbReference>
<dbReference type="NCBIfam" id="NF003933">
    <property type="entry name" value="PRK05444.2-2"/>
    <property type="match status" value="1"/>
</dbReference>
<comment type="similarity">
    <text evidence="2 10">Belongs to the transketolase family. DXPS subfamily.</text>
</comment>
<dbReference type="Pfam" id="PF02779">
    <property type="entry name" value="Transket_pyr"/>
    <property type="match status" value="1"/>
</dbReference>
<dbReference type="NCBIfam" id="TIGR00204">
    <property type="entry name" value="dxs"/>
    <property type="match status" value="1"/>
</dbReference>
<evidence type="ECO:0000256" key="6">
    <source>
        <dbReference type="ARBA" id="ARBA00022842"/>
    </source>
</evidence>
<dbReference type="GO" id="GO:0019288">
    <property type="term" value="P:isopentenyl diphosphate biosynthetic process, methylerythritol 4-phosphate pathway"/>
    <property type="evidence" value="ECO:0007669"/>
    <property type="project" value="TreeGrafter"/>
</dbReference>
<evidence type="ECO:0000256" key="2">
    <source>
        <dbReference type="ARBA" id="ARBA00011081"/>
    </source>
</evidence>
<evidence type="ECO:0000256" key="7">
    <source>
        <dbReference type="ARBA" id="ARBA00022977"/>
    </source>
</evidence>
<dbReference type="GO" id="GO:0030976">
    <property type="term" value="F:thiamine pyrophosphate binding"/>
    <property type="evidence" value="ECO:0007669"/>
    <property type="project" value="UniProtKB-UniRule"/>
</dbReference>
<evidence type="ECO:0000256" key="1">
    <source>
        <dbReference type="ARBA" id="ARBA00004980"/>
    </source>
</evidence>
<comment type="cofactor">
    <cofactor evidence="10">
        <name>thiamine diphosphate</name>
        <dbReference type="ChEBI" id="CHEBI:58937"/>
    </cofactor>
    <text evidence="10">Binds 1 thiamine pyrophosphate per subunit.</text>
</comment>
<feature type="binding site" evidence="10">
    <location>
        <position position="73"/>
    </location>
    <ligand>
        <name>thiamine diphosphate</name>
        <dbReference type="ChEBI" id="CHEBI:58937"/>
    </ligand>
</feature>
<evidence type="ECO:0000259" key="11">
    <source>
        <dbReference type="SMART" id="SM00861"/>
    </source>
</evidence>
<dbReference type="EC" id="2.2.1.7" evidence="10"/>
<evidence type="ECO:0000256" key="5">
    <source>
        <dbReference type="ARBA" id="ARBA00022723"/>
    </source>
</evidence>
<organism evidence="12 13">
    <name type="scientific">Tessaracoccus bendigoensis DSM 12906</name>
    <dbReference type="NCBI Taxonomy" id="1123357"/>
    <lineage>
        <taxon>Bacteria</taxon>
        <taxon>Bacillati</taxon>
        <taxon>Actinomycetota</taxon>
        <taxon>Actinomycetes</taxon>
        <taxon>Propionibacteriales</taxon>
        <taxon>Propionibacteriaceae</taxon>
        <taxon>Tessaracoccus</taxon>
    </lineage>
</organism>
<dbReference type="SUPFAM" id="SSF52518">
    <property type="entry name" value="Thiamin diphosphate-binding fold (THDP-binding)"/>
    <property type="match status" value="2"/>
</dbReference>
<dbReference type="AlphaFoldDB" id="A0A1M6KMH5"/>
<comment type="pathway">
    <text evidence="1 10">Metabolic intermediate biosynthesis; 1-deoxy-D-xylulose 5-phosphate biosynthesis; 1-deoxy-D-xylulose 5-phosphate from D-glyceraldehyde 3-phosphate and pyruvate: step 1/1.</text>
</comment>
<dbReference type="CDD" id="cd02007">
    <property type="entry name" value="TPP_DXS"/>
    <property type="match status" value="1"/>
</dbReference>
<dbReference type="GO" id="GO:0009228">
    <property type="term" value="P:thiamine biosynthetic process"/>
    <property type="evidence" value="ECO:0007669"/>
    <property type="project" value="UniProtKB-UniRule"/>
</dbReference>
<proteinExistence type="inferred from homology"/>
<evidence type="ECO:0000256" key="10">
    <source>
        <dbReference type="HAMAP-Rule" id="MF_00315"/>
    </source>
</evidence>
<dbReference type="InterPro" id="IPR020826">
    <property type="entry name" value="Transketolase_BS"/>
</dbReference>
<dbReference type="InterPro" id="IPR033248">
    <property type="entry name" value="Transketolase_C"/>
</dbReference>
<dbReference type="Gene3D" id="3.40.50.920">
    <property type="match status" value="1"/>
</dbReference>
<dbReference type="InterPro" id="IPR005475">
    <property type="entry name" value="Transketolase-like_Pyr-bd"/>
</dbReference>
<accession>A0A1M6KMH5</accession>
<feature type="binding site" evidence="10">
    <location>
        <begin position="146"/>
        <end position="147"/>
    </location>
    <ligand>
        <name>thiamine diphosphate</name>
        <dbReference type="ChEBI" id="CHEBI:58937"/>
    </ligand>
</feature>
<dbReference type="HAMAP" id="MF_00315">
    <property type="entry name" value="DXP_synth"/>
    <property type="match status" value="1"/>
</dbReference>
<dbReference type="Proteomes" id="UP000184512">
    <property type="component" value="Unassembled WGS sequence"/>
</dbReference>
<evidence type="ECO:0000313" key="12">
    <source>
        <dbReference type="EMBL" id="SHJ60105.1"/>
    </source>
</evidence>
<dbReference type="UniPathway" id="UPA00064">
    <property type="reaction ID" value="UER00091"/>
</dbReference>
<reference evidence="12 13" key="1">
    <citation type="submission" date="2016-11" db="EMBL/GenBank/DDBJ databases">
        <authorList>
            <person name="Jaros S."/>
            <person name="Januszkiewicz K."/>
            <person name="Wedrychowicz H."/>
        </authorList>
    </citation>
    <scope>NUCLEOTIDE SEQUENCE [LARGE SCALE GENOMIC DNA]</scope>
    <source>
        <strain evidence="12 13">DSM 12906</strain>
    </source>
</reference>
<protein>
    <recommendedName>
        <fullName evidence="10">1-deoxy-D-xylulose-5-phosphate synthase</fullName>
        <ecNumber evidence="10">2.2.1.7</ecNumber>
    </recommendedName>
    <alternativeName>
        <fullName evidence="10">1-deoxyxylulose-5-phosphate synthase</fullName>
        <shortName evidence="10">DXP synthase</shortName>
        <shortName evidence="10">DXPS</shortName>
    </alternativeName>
</protein>
<dbReference type="InterPro" id="IPR049557">
    <property type="entry name" value="Transketolase_CS"/>
</dbReference>
<keyword evidence="7 10" id="KW-0784">Thiamine biosynthesis</keyword>
<evidence type="ECO:0000256" key="9">
    <source>
        <dbReference type="ARBA" id="ARBA00023229"/>
    </source>
</evidence>
<gene>
    <name evidence="10" type="primary">dxs</name>
    <name evidence="12" type="ORF">SAMN02745244_02858</name>
</gene>
<dbReference type="RefSeq" id="WP_073189479.1">
    <property type="nucleotide sequence ID" value="NZ_FQZG01000061.1"/>
</dbReference>
<evidence type="ECO:0000313" key="13">
    <source>
        <dbReference type="Proteomes" id="UP000184512"/>
    </source>
</evidence>
<dbReference type="GO" id="GO:0000287">
    <property type="term" value="F:magnesium ion binding"/>
    <property type="evidence" value="ECO:0007669"/>
    <property type="project" value="UniProtKB-UniRule"/>
</dbReference>
<comment type="catalytic activity">
    <reaction evidence="10">
        <text>D-glyceraldehyde 3-phosphate + pyruvate + H(+) = 1-deoxy-D-xylulose 5-phosphate + CO2</text>
        <dbReference type="Rhea" id="RHEA:12605"/>
        <dbReference type="ChEBI" id="CHEBI:15361"/>
        <dbReference type="ChEBI" id="CHEBI:15378"/>
        <dbReference type="ChEBI" id="CHEBI:16526"/>
        <dbReference type="ChEBI" id="CHEBI:57792"/>
        <dbReference type="ChEBI" id="CHEBI:59776"/>
        <dbReference type="EC" id="2.2.1.7"/>
    </reaction>
</comment>
<feature type="domain" description="Transketolase-like pyrimidine-binding" evidence="11">
    <location>
        <begin position="317"/>
        <end position="481"/>
    </location>
</feature>
<feature type="binding site" evidence="10">
    <location>
        <position position="175"/>
    </location>
    <ligand>
        <name>thiamine diphosphate</name>
        <dbReference type="ChEBI" id="CHEBI:58937"/>
    </ligand>
</feature>
<name>A0A1M6KMH5_9ACTN</name>
<evidence type="ECO:0000256" key="3">
    <source>
        <dbReference type="ARBA" id="ARBA00011738"/>
    </source>
</evidence>
<keyword evidence="4 10" id="KW-0808">Transferase</keyword>
<dbReference type="PROSITE" id="PS00801">
    <property type="entry name" value="TRANSKETOLASE_1"/>
    <property type="match status" value="1"/>
</dbReference>
<evidence type="ECO:0000256" key="8">
    <source>
        <dbReference type="ARBA" id="ARBA00023052"/>
    </source>
</evidence>
<keyword evidence="8 10" id="KW-0786">Thiamine pyrophosphate</keyword>
<dbReference type="PANTHER" id="PTHR43322">
    <property type="entry name" value="1-D-DEOXYXYLULOSE 5-PHOSPHATE SYNTHASE-RELATED"/>
    <property type="match status" value="1"/>
</dbReference>
<dbReference type="SMART" id="SM00861">
    <property type="entry name" value="Transket_pyr"/>
    <property type="match status" value="1"/>
</dbReference>
<dbReference type="PROSITE" id="PS00802">
    <property type="entry name" value="TRANSKETOLASE_2"/>
    <property type="match status" value="1"/>
</dbReference>
<dbReference type="GO" id="GO:0016114">
    <property type="term" value="P:terpenoid biosynthetic process"/>
    <property type="evidence" value="ECO:0007669"/>
    <property type="project" value="UniProtKB-UniRule"/>
</dbReference>
<feature type="binding site" evidence="10">
    <location>
        <begin position="114"/>
        <end position="116"/>
    </location>
    <ligand>
        <name>thiamine diphosphate</name>
        <dbReference type="ChEBI" id="CHEBI:58937"/>
    </ligand>
</feature>
<sequence length="638" mass="68994">MSLLESINSPRDLRSLSRRQLDKLAEEIRAFLITKVSRTGGHLGPNLGVVELTLAIHKVFDSPNDPIVFDTGHQSYVHKMLTGRLAGFDELRQRGGLSGYPEPLESDHDWVRNSHASASLSWAEGLAKGFRLRGDDRTVVAVIGDGALTGGMAWEALNNIADNADLRLVVIVNDNGRSYTPTVGGVANHLAGLRTDHRYEQTLSLIKRTVMRLPGIGRPIYDLMHGFKTGVKDVLAPQSMFSDLGIKYTGPIDGHDITSLTNHLEQARRYGGPVIVHCVTRKGRGFRAAEQNEEDRFHAIGRINEFTGEPLSASVQATWTDAVAEAMVQLGQRRTDVVAITAAMLNPVGLGRFAAAFPDRIFDVGIAEQHAIVSASGLAKAGLHPVVALYSTFLNRAFDQVLMDAALHRVGVTLLLDRAGITGTDGPSHNGMWDMTLLGLVPGLRLAAPRDQTRLVEALDQAVDVDDAVTVVRYSKERLPDEVAAVSHLGDGFDRVDVLRRDETARVLIVGYGQFVGMALSVADRLRDQGIGATVVDPLWALPISPDLVALATGFDVVLTLEDNLVEGGVGQRVSSRLAEAGSDARVLTFGIPQRFLEQGTREEVLDEVGLTAPKVALEALGAILAQPVRQPEPERQA</sequence>
<dbReference type="GO" id="GO:0008661">
    <property type="term" value="F:1-deoxy-D-xylulose-5-phosphate synthase activity"/>
    <property type="evidence" value="ECO:0007669"/>
    <property type="project" value="UniProtKB-UniRule"/>
</dbReference>
<keyword evidence="9 10" id="KW-0414">Isoprene biosynthesis</keyword>
<dbReference type="CDD" id="cd07033">
    <property type="entry name" value="TPP_PYR_DXS_TK_like"/>
    <property type="match status" value="1"/>
</dbReference>
<evidence type="ECO:0000256" key="4">
    <source>
        <dbReference type="ARBA" id="ARBA00022679"/>
    </source>
</evidence>
<keyword evidence="6 10" id="KW-0460">Magnesium</keyword>
<dbReference type="OrthoDB" id="9803371at2"/>
<dbReference type="Pfam" id="PF13292">
    <property type="entry name" value="DXP_synthase_N"/>
    <property type="match status" value="1"/>
</dbReference>
<comment type="subunit">
    <text evidence="3 10">Homodimer.</text>
</comment>
<keyword evidence="5 10" id="KW-0479">Metal-binding</keyword>
<dbReference type="GO" id="GO:0005829">
    <property type="term" value="C:cytosol"/>
    <property type="evidence" value="ECO:0007669"/>
    <property type="project" value="TreeGrafter"/>
</dbReference>
<feature type="binding site" evidence="10">
    <location>
        <position position="286"/>
    </location>
    <ligand>
        <name>thiamine diphosphate</name>
        <dbReference type="ChEBI" id="CHEBI:58937"/>
    </ligand>
</feature>
<dbReference type="PANTHER" id="PTHR43322:SF5">
    <property type="entry name" value="1-DEOXY-D-XYLULOSE-5-PHOSPHATE SYNTHASE, CHLOROPLASTIC"/>
    <property type="match status" value="1"/>
</dbReference>
<dbReference type="SUPFAM" id="SSF52922">
    <property type="entry name" value="TK C-terminal domain-like"/>
    <property type="match status" value="1"/>
</dbReference>
<keyword evidence="13" id="KW-1185">Reference proteome</keyword>
<comment type="cofactor">
    <cofactor evidence="10">
        <name>Mg(2+)</name>
        <dbReference type="ChEBI" id="CHEBI:18420"/>
    </cofactor>
    <text evidence="10">Binds 1 Mg(2+) ion per subunit.</text>
</comment>